<dbReference type="RefSeq" id="WP_021251099.1">
    <property type="nucleotide sequence ID" value="NZ_ATJV01000125.1"/>
</dbReference>
<reference evidence="1 2" key="1">
    <citation type="submission" date="2013-06" db="EMBL/GenBank/DDBJ databases">
        <title>Draft genome sequence of Thauera terpenica.</title>
        <authorList>
            <person name="Liu B."/>
            <person name="Frostegard A.H."/>
            <person name="Shapleigh J.P."/>
        </authorList>
    </citation>
    <scope>NUCLEOTIDE SEQUENCE [LARGE SCALE GENOMIC DNA]</scope>
    <source>
        <strain evidence="1 2">58Eu</strain>
    </source>
</reference>
<evidence type="ECO:0000313" key="1">
    <source>
        <dbReference type="EMBL" id="EPZ13703.1"/>
    </source>
</evidence>
<proteinExistence type="predicted"/>
<dbReference type="PATRIC" id="fig|1348657.5.peg.3718"/>
<protein>
    <submittedName>
        <fullName evidence="1">Uncharacterized protein</fullName>
    </submittedName>
</protein>
<dbReference type="STRING" id="1348657.M622_08375"/>
<accession>T0ASN6</accession>
<name>T0ASN6_9RHOO</name>
<sequence>MASIDASPAPRPSGRARALTPAIGGARQRAAQRALSAIVAALAAEASS</sequence>
<organism evidence="1 2">
    <name type="scientific">Thauera terpenica 58Eu</name>
    <dbReference type="NCBI Taxonomy" id="1348657"/>
    <lineage>
        <taxon>Bacteria</taxon>
        <taxon>Pseudomonadati</taxon>
        <taxon>Pseudomonadota</taxon>
        <taxon>Betaproteobacteria</taxon>
        <taxon>Rhodocyclales</taxon>
        <taxon>Zoogloeaceae</taxon>
        <taxon>Thauera</taxon>
    </lineage>
</organism>
<dbReference type="EMBL" id="ATJV01000125">
    <property type="protein sequence ID" value="EPZ13703.1"/>
    <property type="molecule type" value="Genomic_DNA"/>
</dbReference>
<comment type="caution">
    <text evidence="1">The sequence shown here is derived from an EMBL/GenBank/DDBJ whole genome shotgun (WGS) entry which is preliminary data.</text>
</comment>
<dbReference type="AlphaFoldDB" id="T0ASN6"/>
<dbReference type="Proteomes" id="UP000015455">
    <property type="component" value="Unassembled WGS sequence"/>
</dbReference>
<keyword evidence="2" id="KW-1185">Reference proteome</keyword>
<gene>
    <name evidence="1" type="ORF">M622_08375</name>
</gene>
<evidence type="ECO:0000313" key="2">
    <source>
        <dbReference type="Proteomes" id="UP000015455"/>
    </source>
</evidence>